<name>A0AAV3RVT5_LITER</name>
<reference evidence="1 2" key="1">
    <citation type="submission" date="2024-01" db="EMBL/GenBank/DDBJ databases">
        <title>The complete chloroplast genome sequence of Lithospermum erythrorhizon: insights into the phylogenetic relationship among Boraginaceae species and the maternal lineages of purple gromwells.</title>
        <authorList>
            <person name="Okada T."/>
            <person name="Watanabe K."/>
        </authorList>
    </citation>
    <scope>NUCLEOTIDE SEQUENCE [LARGE SCALE GENOMIC DNA]</scope>
</reference>
<protein>
    <submittedName>
        <fullName evidence="1">Uncharacterized protein</fullName>
    </submittedName>
</protein>
<dbReference type="Proteomes" id="UP001454036">
    <property type="component" value="Unassembled WGS sequence"/>
</dbReference>
<dbReference type="EMBL" id="BAABME010013136">
    <property type="protein sequence ID" value="GAA0185856.1"/>
    <property type="molecule type" value="Genomic_DNA"/>
</dbReference>
<keyword evidence="2" id="KW-1185">Reference proteome</keyword>
<dbReference type="AlphaFoldDB" id="A0AAV3RVT5"/>
<evidence type="ECO:0000313" key="2">
    <source>
        <dbReference type="Proteomes" id="UP001454036"/>
    </source>
</evidence>
<sequence length="164" mass="19002">MMSSIPSSLEYTHSVRYTVVDDPRWIALCASLRGKSVSHLRAMAKSSFNRLEGDLGHDLDFHVMCTALYNFFYWTDFMNLFAREMRWRRPRHLSLLQDAHPSDLSQAMRNRGWLTQVTRKLTTNAAHRRKLDRGSIPHAERDAVALRVKFGTGLVRSLEVLLEI</sequence>
<comment type="caution">
    <text evidence="1">The sequence shown here is derived from an EMBL/GenBank/DDBJ whole genome shotgun (WGS) entry which is preliminary data.</text>
</comment>
<proteinExistence type="predicted"/>
<accession>A0AAV3RVT5</accession>
<organism evidence="1 2">
    <name type="scientific">Lithospermum erythrorhizon</name>
    <name type="common">Purple gromwell</name>
    <name type="synonym">Lithospermum officinale var. erythrorhizon</name>
    <dbReference type="NCBI Taxonomy" id="34254"/>
    <lineage>
        <taxon>Eukaryota</taxon>
        <taxon>Viridiplantae</taxon>
        <taxon>Streptophyta</taxon>
        <taxon>Embryophyta</taxon>
        <taxon>Tracheophyta</taxon>
        <taxon>Spermatophyta</taxon>
        <taxon>Magnoliopsida</taxon>
        <taxon>eudicotyledons</taxon>
        <taxon>Gunneridae</taxon>
        <taxon>Pentapetalae</taxon>
        <taxon>asterids</taxon>
        <taxon>lamiids</taxon>
        <taxon>Boraginales</taxon>
        <taxon>Boraginaceae</taxon>
        <taxon>Boraginoideae</taxon>
        <taxon>Lithospermeae</taxon>
        <taxon>Lithospermum</taxon>
    </lineage>
</organism>
<evidence type="ECO:0000313" key="1">
    <source>
        <dbReference type="EMBL" id="GAA0185856.1"/>
    </source>
</evidence>
<gene>
    <name evidence="1" type="ORF">LIER_33144</name>
</gene>